<feature type="region of interest" description="Disordered" evidence="1">
    <location>
        <begin position="148"/>
        <end position="171"/>
    </location>
</feature>
<sequence>MTRVIDRNSSVPSEGNGPERVLSDSIRNDHIYPVNNSVMDGDREPPAIRLGFKPIPQKGRINERLGKRLSIIYLAVVSIFALTISISLIVAIVSTAKSKSEEPAPTITTASVGGTSTTMSSKRTQTASISVTYSQSISSSKSTLRFSTMTKTKLEPTSRKSTRRSSTTTTNEPQISIHCMFVGDVLNLGRDSIAVYQYYEDKCSGIYDQTKLRALQKNCGCQYGRRRLQQDLRR</sequence>
<keyword evidence="2" id="KW-0472">Membrane</keyword>
<organism evidence="3 4">
    <name type="scientific">Cylicocyclus nassatus</name>
    <name type="common">Nematode worm</name>
    <dbReference type="NCBI Taxonomy" id="53992"/>
    <lineage>
        <taxon>Eukaryota</taxon>
        <taxon>Metazoa</taxon>
        <taxon>Ecdysozoa</taxon>
        <taxon>Nematoda</taxon>
        <taxon>Chromadorea</taxon>
        <taxon>Rhabditida</taxon>
        <taxon>Rhabditina</taxon>
        <taxon>Rhabditomorpha</taxon>
        <taxon>Strongyloidea</taxon>
        <taxon>Strongylidae</taxon>
        <taxon>Cylicocyclus</taxon>
    </lineage>
</organism>
<feature type="compositionally biased region" description="Polar residues" evidence="1">
    <location>
        <begin position="106"/>
        <end position="124"/>
    </location>
</feature>
<accession>A0AA36H7V1</accession>
<feature type="region of interest" description="Disordered" evidence="1">
    <location>
        <begin position="1"/>
        <end position="26"/>
    </location>
</feature>
<keyword evidence="2" id="KW-0812">Transmembrane</keyword>
<evidence type="ECO:0000256" key="1">
    <source>
        <dbReference type="SAM" id="MobiDB-lite"/>
    </source>
</evidence>
<feature type="region of interest" description="Disordered" evidence="1">
    <location>
        <begin position="100"/>
        <end position="124"/>
    </location>
</feature>
<dbReference type="AlphaFoldDB" id="A0AA36H7V1"/>
<gene>
    <name evidence="3" type="ORF">CYNAS_LOCUS17136</name>
</gene>
<evidence type="ECO:0000256" key="2">
    <source>
        <dbReference type="SAM" id="Phobius"/>
    </source>
</evidence>
<proteinExistence type="predicted"/>
<keyword evidence="2" id="KW-1133">Transmembrane helix</keyword>
<evidence type="ECO:0000313" key="4">
    <source>
        <dbReference type="Proteomes" id="UP001176961"/>
    </source>
</evidence>
<dbReference type="Proteomes" id="UP001176961">
    <property type="component" value="Unassembled WGS sequence"/>
</dbReference>
<comment type="caution">
    <text evidence="3">The sequence shown here is derived from an EMBL/GenBank/DDBJ whole genome shotgun (WGS) entry which is preliminary data.</text>
</comment>
<protein>
    <submittedName>
        <fullName evidence="3">Uncharacterized protein</fullName>
    </submittedName>
</protein>
<feature type="transmembrane region" description="Helical" evidence="2">
    <location>
        <begin position="71"/>
        <end position="93"/>
    </location>
</feature>
<evidence type="ECO:0000313" key="3">
    <source>
        <dbReference type="EMBL" id="CAJ0605153.1"/>
    </source>
</evidence>
<dbReference type="EMBL" id="CATQJL010000316">
    <property type="protein sequence ID" value="CAJ0605153.1"/>
    <property type="molecule type" value="Genomic_DNA"/>
</dbReference>
<reference evidence="3" key="1">
    <citation type="submission" date="2023-07" db="EMBL/GenBank/DDBJ databases">
        <authorList>
            <consortium name="CYATHOMIX"/>
        </authorList>
    </citation>
    <scope>NUCLEOTIDE SEQUENCE</scope>
    <source>
        <strain evidence="3">N/A</strain>
    </source>
</reference>
<keyword evidence="4" id="KW-1185">Reference proteome</keyword>
<name>A0AA36H7V1_CYLNA</name>